<evidence type="ECO:0000313" key="2">
    <source>
        <dbReference type="EMBL" id="MET3544195.1"/>
    </source>
</evidence>
<keyword evidence="3" id="KW-1185">Reference proteome</keyword>
<dbReference type="Proteomes" id="UP001549098">
    <property type="component" value="Unassembled WGS sequence"/>
</dbReference>
<proteinExistence type="predicted"/>
<dbReference type="RefSeq" id="WP_354494994.1">
    <property type="nucleotide sequence ID" value="NZ_JBEPLV010000001.1"/>
</dbReference>
<name>A0ABV2EXD3_9BACL</name>
<evidence type="ECO:0000313" key="3">
    <source>
        <dbReference type="Proteomes" id="UP001549098"/>
    </source>
</evidence>
<accession>A0ABV2EXD3</accession>
<comment type="caution">
    <text evidence="2">The sequence shown here is derived from an EMBL/GenBank/DDBJ whole genome shotgun (WGS) entry which is preliminary data.</text>
</comment>
<dbReference type="EMBL" id="JBEPLV010000001">
    <property type="protein sequence ID" value="MET3544195.1"/>
    <property type="molecule type" value="Genomic_DNA"/>
</dbReference>
<evidence type="ECO:0000256" key="1">
    <source>
        <dbReference type="SAM" id="MobiDB-lite"/>
    </source>
</evidence>
<organism evidence="2 3">
    <name type="scientific">Paenibacillus favisporus</name>
    <dbReference type="NCBI Taxonomy" id="221028"/>
    <lineage>
        <taxon>Bacteria</taxon>
        <taxon>Bacillati</taxon>
        <taxon>Bacillota</taxon>
        <taxon>Bacilli</taxon>
        <taxon>Bacillales</taxon>
        <taxon>Paenibacillaceae</taxon>
        <taxon>Paenibacillus</taxon>
    </lineage>
</organism>
<gene>
    <name evidence="2" type="ORF">ABID47_000789</name>
</gene>
<feature type="region of interest" description="Disordered" evidence="1">
    <location>
        <begin position="1"/>
        <end position="22"/>
    </location>
</feature>
<protein>
    <submittedName>
        <fullName evidence="2">Uncharacterized protein</fullName>
    </submittedName>
</protein>
<feature type="compositionally biased region" description="Basic and acidic residues" evidence="1">
    <location>
        <begin position="1"/>
        <end position="15"/>
    </location>
</feature>
<reference evidence="2 3" key="1">
    <citation type="submission" date="2024-06" db="EMBL/GenBank/DDBJ databases">
        <title>Genomic Encyclopedia of Type Strains, Phase IV (KMG-IV): sequencing the most valuable type-strain genomes for metagenomic binning, comparative biology and taxonomic classification.</title>
        <authorList>
            <person name="Goeker M."/>
        </authorList>
    </citation>
    <scope>NUCLEOTIDE SEQUENCE [LARGE SCALE GENOMIC DNA]</scope>
    <source>
        <strain evidence="2 3">DSM 17253</strain>
    </source>
</reference>
<sequence>MSDETNHRIHTEHTLDQGPLSETLSRRLSGSELNTLLLKVFRERTRAGNASDLLKRYHDNRFVKPAEVSALDLKRLELDVLEIANAHAFDPIQLSPAAPLGSCSVVATVDQNKVISALRGTELVADATNMLALHISDGLKSGELDNRSRHVRLSTTHRHVRAQRFHAPGMVPHFHVFCMVSSGMDQGSYSFEIPSFWEHIRVYRDIFDRLFHSSISIEIQVRQGYADPEGLVRRVAGAGKTESVDVTVSLHSDKTNNAYYEGLQFTLVTEIQGNTYAIGDGGFVNWTQQLIGNKKQRMLISAIGLERLTPFYRR</sequence>